<dbReference type="Pfam" id="PF00224">
    <property type="entry name" value="PK"/>
    <property type="match status" value="1"/>
</dbReference>
<dbReference type="AlphaFoldDB" id="A0A9E7GYR8"/>
<keyword evidence="9" id="KW-0067">ATP-binding</keyword>
<evidence type="ECO:0000256" key="2">
    <source>
        <dbReference type="ARBA" id="ARBA00004997"/>
    </source>
</evidence>
<comment type="catalytic activity">
    <reaction evidence="13">
        <text>pyruvate + ATP = phosphoenolpyruvate + ADP + H(+)</text>
        <dbReference type="Rhea" id="RHEA:18157"/>
        <dbReference type="ChEBI" id="CHEBI:15361"/>
        <dbReference type="ChEBI" id="CHEBI:15378"/>
        <dbReference type="ChEBI" id="CHEBI:30616"/>
        <dbReference type="ChEBI" id="CHEBI:58702"/>
        <dbReference type="ChEBI" id="CHEBI:456216"/>
        <dbReference type="EC" id="2.7.1.40"/>
    </reaction>
</comment>
<dbReference type="Gene3D" id="3.20.20.60">
    <property type="entry name" value="Phosphoenolpyruvate-binding domains"/>
    <property type="match status" value="1"/>
</dbReference>
<evidence type="ECO:0000256" key="11">
    <source>
        <dbReference type="ARBA" id="ARBA00023152"/>
    </source>
</evidence>
<dbReference type="InterPro" id="IPR015813">
    <property type="entry name" value="Pyrv/PenolPyrv_kinase-like_dom"/>
</dbReference>
<dbReference type="PANTHER" id="PTHR11817">
    <property type="entry name" value="PYRUVATE KINASE"/>
    <property type="match status" value="1"/>
</dbReference>
<evidence type="ECO:0000256" key="13">
    <source>
        <dbReference type="RuleBase" id="RU000504"/>
    </source>
</evidence>
<dbReference type="GO" id="GO:0016301">
    <property type="term" value="F:kinase activity"/>
    <property type="evidence" value="ECO:0007669"/>
    <property type="project" value="UniProtKB-KW"/>
</dbReference>
<dbReference type="GO" id="GO:0030955">
    <property type="term" value="F:potassium ion binding"/>
    <property type="evidence" value="ECO:0007669"/>
    <property type="project" value="InterPro"/>
</dbReference>
<sequence length="165" mass="18433">MAARLLSQVADAARFNSLCSGGGEAKAEDRKLGQTFKRHSSFDRWRISNRRDLEGVAERRAGAEDEDSAHTGAGIQIGADAGEAAESWHERRQVQLHEYHQETIVNLRIAVQNSGILCAVMLDTRVENQEGVMNFDQIFKETDSFVVARRDLGMEILVEKTFLAQ</sequence>
<reference evidence="15" key="1">
    <citation type="submission" date="2022-05" db="EMBL/GenBank/DDBJ databases">
        <title>The Musa troglodytarum L. genome provides insights into the mechanism of non-climacteric behaviour and enrichment of carotenoids.</title>
        <authorList>
            <person name="Wang J."/>
        </authorList>
    </citation>
    <scope>NUCLEOTIDE SEQUENCE</scope>
    <source>
        <tissue evidence="15">Leaf</tissue>
    </source>
</reference>
<evidence type="ECO:0000256" key="9">
    <source>
        <dbReference type="ARBA" id="ARBA00022840"/>
    </source>
</evidence>
<evidence type="ECO:0000256" key="12">
    <source>
        <dbReference type="ARBA" id="ARBA00023317"/>
    </source>
</evidence>
<evidence type="ECO:0000256" key="4">
    <source>
        <dbReference type="ARBA" id="ARBA00012142"/>
    </source>
</evidence>
<dbReference type="InterPro" id="IPR040442">
    <property type="entry name" value="Pyrv_kinase-like_dom_sf"/>
</dbReference>
<organism evidence="15 16">
    <name type="scientific">Musa troglodytarum</name>
    <name type="common">fe'i banana</name>
    <dbReference type="NCBI Taxonomy" id="320322"/>
    <lineage>
        <taxon>Eukaryota</taxon>
        <taxon>Viridiplantae</taxon>
        <taxon>Streptophyta</taxon>
        <taxon>Embryophyta</taxon>
        <taxon>Tracheophyta</taxon>
        <taxon>Spermatophyta</taxon>
        <taxon>Magnoliopsida</taxon>
        <taxon>Liliopsida</taxon>
        <taxon>Zingiberales</taxon>
        <taxon>Musaceae</taxon>
        <taxon>Musa</taxon>
    </lineage>
</organism>
<feature type="domain" description="Pyruvate kinase barrel" evidence="14">
    <location>
        <begin position="125"/>
        <end position="165"/>
    </location>
</feature>
<dbReference type="OrthoDB" id="108365at2759"/>
<dbReference type="EMBL" id="CP097510">
    <property type="protein sequence ID" value="URE23505.1"/>
    <property type="molecule type" value="Genomic_DNA"/>
</dbReference>
<dbReference type="Proteomes" id="UP001055439">
    <property type="component" value="Chromosome 8"/>
</dbReference>
<evidence type="ECO:0000256" key="10">
    <source>
        <dbReference type="ARBA" id="ARBA00022842"/>
    </source>
</evidence>
<keyword evidence="10 13" id="KW-0460">Magnesium</keyword>
<keyword evidence="12 15" id="KW-0670">Pyruvate</keyword>
<dbReference type="EC" id="2.7.1.40" evidence="4 13"/>
<evidence type="ECO:0000256" key="1">
    <source>
        <dbReference type="ARBA" id="ARBA00001958"/>
    </source>
</evidence>
<evidence type="ECO:0000256" key="3">
    <source>
        <dbReference type="ARBA" id="ARBA00008663"/>
    </source>
</evidence>
<evidence type="ECO:0000256" key="7">
    <source>
        <dbReference type="ARBA" id="ARBA00022741"/>
    </source>
</evidence>
<comment type="similarity">
    <text evidence="3 13">Belongs to the pyruvate kinase family.</text>
</comment>
<dbReference type="InterPro" id="IPR015793">
    <property type="entry name" value="Pyrv_Knase_brl"/>
</dbReference>
<keyword evidence="16" id="KW-1185">Reference proteome</keyword>
<keyword evidence="7" id="KW-0547">Nucleotide-binding</keyword>
<evidence type="ECO:0000256" key="5">
    <source>
        <dbReference type="ARBA" id="ARBA00022679"/>
    </source>
</evidence>
<dbReference type="SUPFAM" id="SSF51621">
    <property type="entry name" value="Phosphoenolpyruvate/pyruvate domain"/>
    <property type="match status" value="1"/>
</dbReference>
<keyword evidence="11 13" id="KW-0324">Glycolysis</keyword>
<comment type="cofactor">
    <cofactor evidence="1">
        <name>K(+)</name>
        <dbReference type="ChEBI" id="CHEBI:29103"/>
    </cofactor>
</comment>
<keyword evidence="8 13" id="KW-0418">Kinase</keyword>
<evidence type="ECO:0000313" key="15">
    <source>
        <dbReference type="EMBL" id="URE23505.1"/>
    </source>
</evidence>
<evidence type="ECO:0000256" key="8">
    <source>
        <dbReference type="ARBA" id="ARBA00022777"/>
    </source>
</evidence>
<dbReference type="GO" id="GO:0005524">
    <property type="term" value="F:ATP binding"/>
    <property type="evidence" value="ECO:0007669"/>
    <property type="project" value="UniProtKB-KW"/>
</dbReference>
<proteinExistence type="inferred from homology"/>
<dbReference type="GO" id="GO:0000287">
    <property type="term" value="F:magnesium ion binding"/>
    <property type="evidence" value="ECO:0007669"/>
    <property type="project" value="InterPro"/>
</dbReference>
<evidence type="ECO:0000256" key="6">
    <source>
        <dbReference type="ARBA" id="ARBA00022723"/>
    </source>
</evidence>
<accession>A0A9E7GYR8</accession>
<dbReference type="GO" id="GO:0004743">
    <property type="term" value="F:pyruvate kinase activity"/>
    <property type="evidence" value="ECO:0007669"/>
    <property type="project" value="UniProtKB-EC"/>
</dbReference>
<name>A0A9E7GYR8_9LILI</name>
<evidence type="ECO:0000313" key="16">
    <source>
        <dbReference type="Proteomes" id="UP001055439"/>
    </source>
</evidence>
<keyword evidence="5 13" id="KW-0808">Transferase</keyword>
<comment type="pathway">
    <text evidence="2 13">Carbohydrate degradation; glycolysis; pyruvate from D-glyceraldehyde 3-phosphate: step 5/5.</text>
</comment>
<evidence type="ECO:0000259" key="14">
    <source>
        <dbReference type="Pfam" id="PF00224"/>
    </source>
</evidence>
<dbReference type="PRINTS" id="PR01050">
    <property type="entry name" value="PYRUVTKNASE"/>
</dbReference>
<gene>
    <name evidence="15" type="ORF">MUK42_33095</name>
</gene>
<protein>
    <recommendedName>
        <fullName evidence="4 13">Pyruvate kinase</fullName>
        <ecNumber evidence="4 13">2.7.1.40</ecNumber>
    </recommendedName>
</protein>
<dbReference type="InterPro" id="IPR001697">
    <property type="entry name" value="Pyr_Knase"/>
</dbReference>
<keyword evidence="6" id="KW-0479">Metal-binding</keyword>